<keyword evidence="1" id="KW-0812">Transmembrane</keyword>
<keyword evidence="1" id="KW-1133">Transmembrane helix</keyword>
<dbReference type="OrthoDB" id="2319628at2"/>
<protein>
    <submittedName>
        <fullName evidence="3">Uncharacterized protein</fullName>
    </submittedName>
</protein>
<accession>A0A0R2L8J8</accession>
<reference evidence="3 4" key="1">
    <citation type="journal article" date="2015" name="Genome Announc.">
        <title>Expanding the biotechnology potential of lactobacilli through comparative genomics of 213 strains and associated genera.</title>
        <authorList>
            <person name="Sun Z."/>
            <person name="Harris H.M."/>
            <person name="McCann A."/>
            <person name="Guo C."/>
            <person name="Argimon S."/>
            <person name="Zhang W."/>
            <person name="Yang X."/>
            <person name="Jeffery I.B."/>
            <person name="Cooney J.C."/>
            <person name="Kagawa T.F."/>
            <person name="Liu W."/>
            <person name="Song Y."/>
            <person name="Salvetti E."/>
            <person name="Wrobel A."/>
            <person name="Rasinkangas P."/>
            <person name="Parkhill J."/>
            <person name="Rea M.C."/>
            <person name="O'Sullivan O."/>
            <person name="Ritari J."/>
            <person name="Douillard F.P."/>
            <person name="Paul Ross R."/>
            <person name="Yang R."/>
            <person name="Briner A.E."/>
            <person name="Felis G.E."/>
            <person name="de Vos W.M."/>
            <person name="Barrangou R."/>
            <person name="Klaenhammer T.R."/>
            <person name="Caufield P.W."/>
            <person name="Cui Y."/>
            <person name="Zhang H."/>
            <person name="O'Toole P.W."/>
        </authorList>
    </citation>
    <scope>NUCLEOTIDE SEQUENCE [LARGE SCALE GENOMIC DNA]</scope>
    <source>
        <strain evidence="3 4">DSM 22696</strain>
    </source>
</reference>
<evidence type="ECO:0000313" key="2">
    <source>
        <dbReference type="EMBL" id="GEK27927.1"/>
    </source>
</evidence>
<evidence type="ECO:0000313" key="4">
    <source>
        <dbReference type="Proteomes" id="UP000051139"/>
    </source>
</evidence>
<dbReference type="EMBL" id="BJUD01000002">
    <property type="protein sequence ID" value="GEK27927.1"/>
    <property type="molecule type" value="Genomic_DNA"/>
</dbReference>
<keyword evidence="4" id="KW-1185">Reference proteome</keyword>
<organism evidence="3 4">
    <name type="scientific">Furfurilactobacillus siliginis</name>
    <dbReference type="NCBI Taxonomy" id="348151"/>
    <lineage>
        <taxon>Bacteria</taxon>
        <taxon>Bacillati</taxon>
        <taxon>Bacillota</taxon>
        <taxon>Bacilli</taxon>
        <taxon>Lactobacillales</taxon>
        <taxon>Lactobacillaceae</taxon>
        <taxon>Furfurilactobacillus</taxon>
    </lineage>
</organism>
<dbReference type="RefSeq" id="WP_057809915.1">
    <property type="nucleotide sequence ID" value="NZ_BJUD01000002.1"/>
</dbReference>
<dbReference type="PATRIC" id="fig|348151.3.peg.1580"/>
<dbReference type="Proteomes" id="UP000051139">
    <property type="component" value="Unassembled WGS sequence"/>
</dbReference>
<sequence>MQVKGFRNHGLLWLVGAAVIAILLAVGGAFWYRSITTTNYELVDVSQPLQASKKVVTAHGVASLTHKQSTVSSLSFGKDTVVVTMAHYQFGSGNKQVMTPKHVDLAIYQYDRTQFEQTYAKLLASKKANNVVALNGTIKAVKPTAGVYLPTLSKTDQQSLNMNTTGKQATYAKLTRDYAAAGRKVGYRTHFTASTRMYQDAKHLNASHVKQFKNLVNAVRFLKPTMGS</sequence>
<evidence type="ECO:0000313" key="5">
    <source>
        <dbReference type="Proteomes" id="UP000321429"/>
    </source>
</evidence>
<reference evidence="2 5" key="2">
    <citation type="submission" date="2019-07" db="EMBL/GenBank/DDBJ databases">
        <title>Whole genome shotgun sequence of Lactobacillus siliginis NBRC 101315.</title>
        <authorList>
            <person name="Hosoyama A."/>
            <person name="Uohara A."/>
            <person name="Ohji S."/>
            <person name="Ichikawa N."/>
        </authorList>
    </citation>
    <scope>NUCLEOTIDE SEQUENCE [LARGE SCALE GENOMIC DNA]</scope>
    <source>
        <strain evidence="2 5">NBRC 101315</strain>
    </source>
</reference>
<name>A0A0R2L8J8_9LACO</name>
<evidence type="ECO:0000256" key="1">
    <source>
        <dbReference type="SAM" id="Phobius"/>
    </source>
</evidence>
<dbReference type="EMBL" id="JQCB01000005">
    <property type="protein sequence ID" value="KRN96149.1"/>
    <property type="molecule type" value="Genomic_DNA"/>
</dbReference>
<dbReference type="Proteomes" id="UP000321429">
    <property type="component" value="Unassembled WGS sequence"/>
</dbReference>
<dbReference type="AlphaFoldDB" id="A0A0R2L8J8"/>
<evidence type="ECO:0000313" key="3">
    <source>
        <dbReference type="EMBL" id="KRN96149.1"/>
    </source>
</evidence>
<comment type="caution">
    <text evidence="3">The sequence shown here is derived from an EMBL/GenBank/DDBJ whole genome shotgun (WGS) entry which is preliminary data.</text>
</comment>
<proteinExistence type="predicted"/>
<feature type="transmembrane region" description="Helical" evidence="1">
    <location>
        <begin position="12"/>
        <end position="32"/>
    </location>
</feature>
<keyword evidence="1" id="KW-0472">Membrane</keyword>
<gene>
    <name evidence="3" type="ORF">IV55_GL001533</name>
    <name evidence="2" type="ORF">LSI01_02380</name>
</gene>
<dbReference type="STRING" id="348151.IV55_GL001533"/>